<keyword evidence="6" id="KW-0378">Hydrolase</keyword>
<dbReference type="GO" id="GO:0016887">
    <property type="term" value="F:ATP hydrolysis activity"/>
    <property type="evidence" value="ECO:0007669"/>
    <property type="project" value="InterPro"/>
</dbReference>
<evidence type="ECO:0000256" key="6">
    <source>
        <dbReference type="ARBA" id="ARBA00022801"/>
    </source>
</evidence>
<dbReference type="InterPro" id="IPR017871">
    <property type="entry name" value="ABC_transporter-like_CS"/>
</dbReference>
<dbReference type="EMBL" id="FPCJ01000001">
    <property type="protein sequence ID" value="SFV35712.1"/>
    <property type="molecule type" value="Genomic_DNA"/>
</dbReference>
<protein>
    <submittedName>
        <fullName evidence="14">ATP-binding cassette, subfamily B</fullName>
    </submittedName>
</protein>
<dbReference type="GO" id="GO:0005886">
    <property type="term" value="C:plasma membrane"/>
    <property type="evidence" value="ECO:0007669"/>
    <property type="project" value="UniProtKB-SubCell"/>
</dbReference>
<evidence type="ECO:0000256" key="5">
    <source>
        <dbReference type="ARBA" id="ARBA00022741"/>
    </source>
</evidence>
<dbReference type="PROSITE" id="PS50893">
    <property type="entry name" value="ABC_TRANSPORTER_2"/>
    <property type="match status" value="1"/>
</dbReference>
<feature type="domain" description="Peptidase C39" evidence="13">
    <location>
        <begin position="14"/>
        <end position="137"/>
    </location>
</feature>
<feature type="transmembrane region" description="Helical" evidence="10">
    <location>
        <begin position="290"/>
        <end position="312"/>
    </location>
</feature>
<evidence type="ECO:0000256" key="8">
    <source>
        <dbReference type="ARBA" id="ARBA00022989"/>
    </source>
</evidence>
<dbReference type="FunFam" id="3.40.50.300:FF:000221">
    <property type="entry name" value="Multidrug ABC transporter ATP-binding protein"/>
    <property type="match status" value="1"/>
</dbReference>
<dbReference type="Pfam" id="PF03412">
    <property type="entry name" value="Peptidase_C39"/>
    <property type="match status" value="1"/>
</dbReference>
<dbReference type="Proteomes" id="UP000199537">
    <property type="component" value="Unassembled WGS sequence"/>
</dbReference>
<dbReference type="STRING" id="1393122.SAMN05660895_2294"/>
<dbReference type="PROSITE" id="PS50929">
    <property type="entry name" value="ABC_TM1F"/>
    <property type="match status" value="1"/>
</dbReference>
<keyword evidence="7 14" id="KW-0067">ATP-binding</keyword>
<evidence type="ECO:0000259" key="11">
    <source>
        <dbReference type="PROSITE" id="PS50893"/>
    </source>
</evidence>
<dbReference type="InterPro" id="IPR005074">
    <property type="entry name" value="Peptidase_C39"/>
</dbReference>
<feature type="transmembrane region" description="Helical" evidence="10">
    <location>
        <begin position="318"/>
        <end position="338"/>
    </location>
</feature>
<dbReference type="AlphaFoldDB" id="A0A1I7NM11"/>
<dbReference type="PROSITE" id="PS00211">
    <property type="entry name" value="ABC_TRANSPORTER_1"/>
    <property type="match status" value="1"/>
</dbReference>
<dbReference type="GO" id="GO:0015421">
    <property type="term" value="F:ABC-type oligopeptide transporter activity"/>
    <property type="evidence" value="ECO:0007669"/>
    <property type="project" value="TreeGrafter"/>
</dbReference>
<feature type="transmembrane region" description="Helical" evidence="10">
    <location>
        <begin position="213"/>
        <end position="234"/>
    </location>
</feature>
<feature type="domain" description="ABC transmembrane type-1" evidence="12">
    <location>
        <begin position="181"/>
        <end position="462"/>
    </location>
</feature>
<dbReference type="InterPro" id="IPR039421">
    <property type="entry name" value="Type_1_exporter"/>
</dbReference>
<dbReference type="Pfam" id="PF00005">
    <property type="entry name" value="ABC_tran"/>
    <property type="match status" value="1"/>
</dbReference>
<keyword evidence="2" id="KW-0813">Transport</keyword>
<dbReference type="InterPro" id="IPR036640">
    <property type="entry name" value="ABC1_TM_sf"/>
</dbReference>
<dbReference type="Gene3D" id="3.90.70.10">
    <property type="entry name" value="Cysteine proteinases"/>
    <property type="match status" value="1"/>
</dbReference>
<dbReference type="RefSeq" id="WP_092460623.1">
    <property type="nucleotide sequence ID" value="NZ_FPCJ01000001.1"/>
</dbReference>
<dbReference type="Gene3D" id="3.40.50.300">
    <property type="entry name" value="P-loop containing nucleotide triphosphate hydrolases"/>
    <property type="match status" value="1"/>
</dbReference>
<keyword evidence="9 10" id="KW-0472">Membrane</keyword>
<dbReference type="InterPro" id="IPR011527">
    <property type="entry name" value="ABC1_TM_dom"/>
</dbReference>
<evidence type="ECO:0000313" key="14">
    <source>
        <dbReference type="EMBL" id="SFV35712.1"/>
    </source>
</evidence>
<name>A0A1I7NM11_9BACT</name>
<keyword evidence="15" id="KW-1185">Reference proteome</keyword>
<evidence type="ECO:0000256" key="10">
    <source>
        <dbReference type="SAM" id="Phobius"/>
    </source>
</evidence>
<evidence type="ECO:0000259" key="12">
    <source>
        <dbReference type="PROSITE" id="PS50929"/>
    </source>
</evidence>
<dbReference type="InterPro" id="IPR027417">
    <property type="entry name" value="P-loop_NTPase"/>
</dbReference>
<keyword evidence="5" id="KW-0547">Nucleotide-binding</keyword>
<accession>A0A1I7NM11</accession>
<dbReference type="OrthoDB" id="9760358at2"/>
<dbReference type="PROSITE" id="PS50990">
    <property type="entry name" value="PEPTIDASE_C39"/>
    <property type="match status" value="1"/>
</dbReference>
<evidence type="ECO:0000259" key="13">
    <source>
        <dbReference type="PROSITE" id="PS50990"/>
    </source>
</evidence>
<dbReference type="GO" id="GO:0006508">
    <property type="term" value="P:proteolysis"/>
    <property type="evidence" value="ECO:0007669"/>
    <property type="project" value="InterPro"/>
</dbReference>
<gene>
    <name evidence="14" type="ORF">SAMN05660895_2294</name>
</gene>
<dbReference type="InterPro" id="IPR003439">
    <property type="entry name" value="ABC_transporter-like_ATP-bd"/>
</dbReference>
<dbReference type="Gene3D" id="1.20.1560.10">
    <property type="entry name" value="ABC transporter type 1, transmembrane domain"/>
    <property type="match status" value="1"/>
</dbReference>
<keyword evidence="3" id="KW-1003">Cell membrane</keyword>
<feature type="transmembrane region" description="Helical" evidence="10">
    <location>
        <begin position="179"/>
        <end position="201"/>
    </location>
</feature>
<dbReference type="SUPFAM" id="SSF52540">
    <property type="entry name" value="P-loop containing nucleoside triphosphate hydrolases"/>
    <property type="match status" value="1"/>
</dbReference>
<organism evidence="14 15">
    <name type="scientific">Thermoflavifilum thermophilum</name>
    <dbReference type="NCBI Taxonomy" id="1393122"/>
    <lineage>
        <taxon>Bacteria</taxon>
        <taxon>Pseudomonadati</taxon>
        <taxon>Bacteroidota</taxon>
        <taxon>Chitinophagia</taxon>
        <taxon>Chitinophagales</taxon>
        <taxon>Chitinophagaceae</taxon>
        <taxon>Thermoflavifilum</taxon>
    </lineage>
</organism>
<dbReference type="PANTHER" id="PTHR43394:SF1">
    <property type="entry name" value="ATP-BINDING CASSETTE SUB-FAMILY B MEMBER 10, MITOCHONDRIAL"/>
    <property type="match status" value="1"/>
</dbReference>
<dbReference type="SUPFAM" id="SSF90123">
    <property type="entry name" value="ABC transporter transmembrane region"/>
    <property type="match status" value="1"/>
</dbReference>
<evidence type="ECO:0000256" key="4">
    <source>
        <dbReference type="ARBA" id="ARBA00022692"/>
    </source>
</evidence>
<dbReference type="SMART" id="SM00382">
    <property type="entry name" value="AAA"/>
    <property type="match status" value="1"/>
</dbReference>
<evidence type="ECO:0000256" key="9">
    <source>
        <dbReference type="ARBA" id="ARBA00023136"/>
    </source>
</evidence>
<evidence type="ECO:0000256" key="2">
    <source>
        <dbReference type="ARBA" id="ARBA00022448"/>
    </source>
</evidence>
<evidence type="ECO:0000256" key="1">
    <source>
        <dbReference type="ARBA" id="ARBA00004651"/>
    </source>
</evidence>
<evidence type="ECO:0000313" key="15">
    <source>
        <dbReference type="Proteomes" id="UP000199537"/>
    </source>
</evidence>
<evidence type="ECO:0000256" key="3">
    <source>
        <dbReference type="ARBA" id="ARBA00022475"/>
    </source>
</evidence>
<feature type="domain" description="ABC transporter" evidence="11">
    <location>
        <begin position="495"/>
        <end position="742"/>
    </location>
</feature>
<proteinExistence type="predicted"/>
<reference evidence="15" key="1">
    <citation type="submission" date="2016-10" db="EMBL/GenBank/DDBJ databases">
        <authorList>
            <person name="Varghese N."/>
            <person name="Submissions S."/>
        </authorList>
    </citation>
    <scope>NUCLEOTIDE SEQUENCE [LARGE SCALE GENOMIC DNA]</scope>
    <source>
        <strain evidence="15">DSM 14807</strain>
    </source>
</reference>
<keyword evidence="4 10" id="KW-0812">Transmembrane</keyword>
<sequence>MLWRKRKRFKLFHQLDSTDCGPACLAMVAYYYGLHYTVAQLKKYCEVTRSGVSVRDILTGARAIGLPGDAYRVAVDYASQLPVPSILHWKQDHFVVLYRINKLGHQTHYYIADPAYGKIRLDEEIFIKEWAGSADSGVAMWFEQPDAEAYEKQKQVPRERKPYLILQPVWQYVKTHARIYAGGLLLMGVITVCNWLMPLVFKRLIDVGIGQKAMDWVIALLLAQFGLFLGSFVADTISQYMFTRTNFRLSILLQHHFFHKLLRLPVQYFDTRLNMETLQRKGDLDTLQRFFTWHGIEVIFVLANIIVFSALLYYLDPIIFGLFWLFSILAIIWAALFLGKRRILEYALFLRQSDFGNYLYEFIMHMPEIKINVAQHRFIAKLIHHQEKLNHLRLRSLELNIGQLVGVSFFNKIKEIAAIALCAYLIVHDRMTIGTLLSITYVMGQLNAPVSNLLGYLKETQDMQIANQRINDVYLQPEEDQHKKMLPEDFCIEKISVQHLSFKYPGSFHPFVLHDIDFEMLRGQKMALVGETGSGKTTLLKLLLGYYQPQKGNIVLCGHLAAETGTESGFDLHDLVPDSWRKRCGVVMQDGVLFSGTILDNIAFGEEQPDMEKVQYAAHVACIDQYIESLPMKYHTKVGNIGTTLSGGQRQRLLIARAVYRNQPFLFLDEATTYLDAQNEEIIIERLRQYYAEKTVFVIAHRLSTVKDADQILVMREGRIVERGTHEELVYERGYYFTLVKNQLELGVG</sequence>
<dbReference type="Pfam" id="PF00664">
    <property type="entry name" value="ABC_membrane"/>
    <property type="match status" value="1"/>
</dbReference>
<comment type="subcellular location">
    <subcellularLocation>
        <location evidence="1">Cell membrane</location>
        <topology evidence="1">Multi-pass membrane protein</topology>
    </subcellularLocation>
</comment>
<dbReference type="InterPro" id="IPR003593">
    <property type="entry name" value="AAA+_ATPase"/>
</dbReference>
<keyword evidence="8 10" id="KW-1133">Transmembrane helix</keyword>
<dbReference type="GO" id="GO:0008233">
    <property type="term" value="F:peptidase activity"/>
    <property type="evidence" value="ECO:0007669"/>
    <property type="project" value="InterPro"/>
</dbReference>
<dbReference type="GO" id="GO:0005524">
    <property type="term" value="F:ATP binding"/>
    <property type="evidence" value="ECO:0007669"/>
    <property type="project" value="UniProtKB-KW"/>
</dbReference>
<evidence type="ECO:0000256" key="7">
    <source>
        <dbReference type="ARBA" id="ARBA00022840"/>
    </source>
</evidence>
<dbReference type="PANTHER" id="PTHR43394">
    <property type="entry name" value="ATP-DEPENDENT PERMEASE MDL1, MITOCHONDRIAL"/>
    <property type="match status" value="1"/>
</dbReference>